<dbReference type="InParanoid" id="A0A7J7CB19"/>
<keyword evidence="1" id="KW-0378">Hydrolase</keyword>
<dbReference type="SUPFAM" id="SSF57997">
    <property type="entry name" value="Tropomyosin"/>
    <property type="match status" value="1"/>
</dbReference>
<evidence type="ECO:0000313" key="5">
    <source>
        <dbReference type="EMBL" id="KAF5731371.1"/>
    </source>
</evidence>
<evidence type="ECO:0000256" key="2">
    <source>
        <dbReference type="SAM" id="Coils"/>
    </source>
</evidence>
<dbReference type="InterPro" id="IPR027417">
    <property type="entry name" value="P-loop_NTPase"/>
</dbReference>
<dbReference type="GO" id="GO:0003924">
    <property type="term" value="F:GTPase activity"/>
    <property type="evidence" value="ECO:0007669"/>
    <property type="project" value="InterPro"/>
</dbReference>
<dbReference type="InterPro" id="IPR036543">
    <property type="entry name" value="Guanylate-bd_C_sf"/>
</dbReference>
<reference evidence="5 6" key="1">
    <citation type="journal article" date="2020" name="Nat. Commun.">
        <title>Genome of Tripterygium wilfordii and identification of cytochrome P450 involved in triptolide biosynthesis.</title>
        <authorList>
            <person name="Tu L."/>
            <person name="Su P."/>
            <person name="Zhang Z."/>
            <person name="Gao L."/>
            <person name="Wang J."/>
            <person name="Hu T."/>
            <person name="Zhou J."/>
            <person name="Zhang Y."/>
            <person name="Zhao Y."/>
            <person name="Liu Y."/>
            <person name="Song Y."/>
            <person name="Tong Y."/>
            <person name="Lu Y."/>
            <person name="Yang J."/>
            <person name="Xu C."/>
            <person name="Jia M."/>
            <person name="Peters R.J."/>
            <person name="Huang L."/>
            <person name="Gao W."/>
        </authorList>
    </citation>
    <scope>NUCLEOTIDE SEQUENCE [LARGE SCALE GENOMIC DNA]</scope>
    <source>
        <strain evidence="6">cv. XIE 37</strain>
        <tissue evidence="5">Leaf</tissue>
    </source>
</reference>
<feature type="domain" description="Guanylate-binding protein N-terminal" evidence="4">
    <location>
        <begin position="54"/>
        <end position="142"/>
    </location>
</feature>
<feature type="coiled-coil region" evidence="2">
    <location>
        <begin position="296"/>
        <end position="337"/>
    </location>
</feature>
<dbReference type="EMBL" id="JAAARO010000018">
    <property type="protein sequence ID" value="KAF5731371.1"/>
    <property type="molecule type" value="Genomic_DNA"/>
</dbReference>
<dbReference type="Pfam" id="PF02263">
    <property type="entry name" value="GBP"/>
    <property type="match status" value="1"/>
</dbReference>
<dbReference type="PANTHER" id="PTHR10751">
    <property type="entry name" value="GUANYLATE BINDING PROTEIN"/>
    <property type="match status" value="1"/>
</dbReference>
<protein>
    <submittedName>
        <fullName evidence="5">Interferon-induced guanylate-binding protein 2</fullName>
    </submittedName>
</protein>
<evidence type="ECO:0000256" key="1">
    <source>
        <dbReference type="ARBA" id="ARBA00022801"/>
    </source>
</evidence>
<dbReference type="Gene3D" id="3.40.50.300">
    <property type="entry name" value="P-loop containing nucleotide triphosphate hydrolases"/>
    <property type="match status" value="2"/>
</dbReference>
<feature type="coiled-coil region" evidence="2">
    <location>
        <begin position="381"/>
        <end position="436"/>
    </location>
</feature>
<dbReference type="GO" id="GO:0005525">
    <property type="term" value="F:GTP binding"/>
    <property type="evidence" value="ECO:0007669"/>
    <property type="project" value="InterPro"/>
</dbReference>
<gene>
    <name evidence="5" type="ORF">HS088_TW18G00048</name>
</gene>
<feature type="region of interest" description="Disordered" evidence="3">
    <location>
        <begin position="615"/>
        <end position="637"/>
    </location>
</feature>
<evidence type="ECO:0000313" key="6">
    <source>
        <dbReference type="Proteomes" id="UP000593562"/>
    </source>
</evidence>
<accession>A0A7J7CB19</accession>
<dbReference type="Proteomes" id="UP000593562">
    <property type="component" value="Unassembled WGS sequence"/>
</dbReference>
<organism evidence="5 6">
    <name type="scientific">Tripterygium wilfordii</name>
    <name type="common">Thunder God vine</name>
    <dbReference type="NCBI Taxonomy" id="458696"/>
    <lineage>
        <taxon>Eukaryota</taxon>
        <taxon>Viridiplantae</taxon>
        <taxon>Streptophyta</taxon>
        <taxon>Embryophyta</taxon>
        <taxon>Tracheophyta</taxon>
        <taxon>Spermatophyta</taxon>
        <taxon>Magnoliopsida</taxon>
        <taxon>eudicotyledons</taxon>
        <taxon>Gunneridae</taxon>
        <taxon>Pentapetalae</taxon>
        <taxon>rosids</taxon>
        <taxon>fabids</taxon>
        <taxon>Celastrales</taxon>
        <taxon>Celastraceae</taxon>
        <taxon>Tripterygium</taxon>
    </lineage>
</organism>
<evidence type="ECO:0000259" key="4">
    <source>
        <dbReference type="Pfam" id="PF02263"/>
    </source>
</evidence>
<sequence length="741" mass="83824">MEETIARPMRLVYCDDESGEVKVNPEAVDAIKQVKGPIALLSVSGVDRQGKSSVLNQMGSVDEAALDYLSCLTKMTKHICASTSEGHGSMPEQLSPDVFWLLKNFYQDLAGDGAKMKIHDYLELALRLLPRGVKDVASKNEVLDSLLSEFEASFHGPSKWQNLSSFMQQSLQGPILQHAKKKIEEVSSENNDLILKCCSIEDQVELLTKRLESSDKLRNEYQKCYEDAIDDIKKLSDPFRSRITDLEGRFRSSEERCSSLLKLIDSAAQETLQWKTKYEEMLTEEKATDNQFNTEIAVLKARISLTEARVAAANERSQSAQKESDEWKNKYEAAVKEASKVAIEHECLTMGLQNREDSLRTVFSNSLAEKDTEIEDKVAKLELAEQHVSTLSLELEAAESRIKNYESESSALNLQIKELVDKNEIVKASAQTLKRQVQMPEEEKNCLDQKFRSELKRSEEAHERCKVLEKAVGVESELMSTAHEKDFSSEIEAVGVQQPTVERLAHLEKTQWHIESLERENRYLASEVDRFRVSEESVISKAALLEVKVKEREEEIKSLLKLINENGVGSVQILKSSSEPECAAYSVANEMMEAPSVQPSCVQGEVKLLQLELSPNSKNETHLDSEQRSNSCGKRSRPPKIISDFVCMDTDDEKVELSKRPKSSMTPCRCTIVEDMNSPIMTNEDKSGSQKSNLGDYTKFTVTELWQELMKHGFGAELLELKRPKKKEILDLYKKLVLQRQ</sequence>
<dbReference type="InterPro" id="IPR015894">
    <property type="entry name" value="Guanylate-bd_N"/>
</dbReference>
<keyword evidence="2" id="KW-0175">Coiled coil</keyword>
<dbReference type="AlphaFoldDB" id="A0A7J7CB19"/>
<evidence type="ECO:0000256" key="3">
    <source>
        <dbReference type="SAM" id="MobiDB-lite"/>
    </source>
</evidence>
<name>A0A7J7CB19_TRIWF</name>
<proteinExistence type="predicted"/>
<keyword evidence="6" id="KW-1185">Reference proteome</keyword>
<dbReference type="SUPFAM" id="SSF48340">
    <property type="entry name" value="Interferon-induced guanylate-binding protein 1 (GBP1), C-terminal domain"/>
    <property type="match status" value="1"/>
</dbReference>
<comment type="caution">
    <text evidence="5">The sequence shown here is derived from an EMBL/GenBank/DDBJ whole genome shotgun (WGS) entry which is preliminary data.</text>
</comment>